<proteinExistence type="predicted"/>
<evidence type="ECO:0000313" key="2">
    <source>
        <dbReference type="Proteomes" id="UP001489004"/>
    </source>
</evidence>
<reference evidence="1 2" key="1">
    <citation type="journal article" date="2024" name="Nat. Commun.">
        <title>Phylogenomics reveals the evolutionary origins of lichenization in chlorophyte algae.</title>
        <authorList>
            <person name="Puginier C."/>
            <person name="Libourel C."/>
            <person name="Otte J."/>
            <person name="Skaloud P."/>
            <person name="Haon M."/>
            <person name="Grisel S."/>
            <person name="Petersen M."/>
            <person name="Berrin J.G."/>
            <person name="Delaux P.M."/>
            <person name="Dal Grande F."/>
            <person name="Keller J."/>
        </authorList>
    </citation>
    <scope>NUCLEOTIDE SEQUENCE [LARGE SCALE GENOMIC DNA]</scope>
    <source>
        <strain evidence="1 2">SAG 2043</strain>
    </source>
</reference>
<accession>A0AAW1QSD0</accession>
<evidence type="ECO:0000313" key="1">
    <source>
        <dbReference type="EMBL" id="KAK9824128.1"/>
    </source>
</evidence>
<gene>
    <name evidence="1" type="ORF">WJX72_007992</name>
</gene>
<dbReference type="EMBL" id="JALJOR010000002">
    <property type="protein sequence ID" value="KAK9824128.1"/>
    <property type="molecule type" value="Genomic_DNA"/>
</dbReference>
<protein>
    <submittedName>
        <fullName evidence="1">Uncharacterized protein</fullName>
    </submittedName>
</protein>
<dbReference type="Proteomes" id="UP001489004">
    <property type="component" value="Unassembled WGS sequence"/>
</dbReference>
<organism evidence="1 2">
    <name type="scientific">[Myrmecia] bisecta</name>
    <dbReference type="NCBI Taxonomy" id="41462"/>
    <lineage>
        <taxon>Eukaryota</taxon>
        <taxon>Viridiplantae</taxon>
        <taxon>Chlorophyta</taxon>
        <taxon>core chlorophytes</taxon>
        <taxon>Trebouxiophyceae</taxon>
        <taxon>Trebouxiales</taxon>
        <taxon>Trebouxiaceae</taxon>
        <taxon>Myrmecia</taxon>
    </lineage>
</organism>
<name>A0AAW1QSD0_9CHLO</name>
<sequence>MLALKAACSAAAGGTMIRVTVDGRPKLEPYELEPPRTADSVIAAVATELEVPCGSLKAGQRLYAGKTAVPAGDYVFKATTARAKGAPVEDTHVPLRDVIHNPAPPLAMYSEFAGSFTASSGSQRVAHQAARVLQWAGFDNGLPDFIKASQKACCRLR</sequence>
<dbReference type="AlphaFoldDB" id="A0AAW1QSD0"/>
<comment type="caution">
    <text evidence="1">The sequence shown here is derived from an EMBL/GenBank/DDBJ whole genome shotgun (WGS) entry which is preliminary data.</text>
</comment>
<keyword evidence="2" id="KW-1185">Reference proteome</keyword>